<dbReference type="PATRIC" id="fig|913075.3.peg.4839"/>
<protein>
    <submittedName>
        <fullName evidence="1">Uncharacterized protein</fullName>
    </submittedName>
</protein>
<proteinExistence type="predicted"/>
<comment type="caution">
    <text evidence="1">The sequence shown here is derived from an EMBL/GenBank/DDBJ whole genome shotgun (WGS) entry which is preliminary data.</text>
</comment>
<name>G5NLT8_SALET</name>
<evidence type="ECO:0000313" key="1">
    <source>
        <dbReference type="EMBL" id="EHC48082.1"/>
    </source>
</evidence>
<dbReference type="EMBL" id="AFCO01002013">
    <property type="protein sequence ID" value="EHC48082.1"/>
    <property type="molecule type" value="Genomic_DNA"/>
</dbReference>
<gene>
    <name evidence="1" type="ORF">LTSEINV_6193</name>
</gene>
<dbReference type="BioCyc" id="SENT913075:G120P-396-MONOMER"/>
<accession>G5NLT8</accession>
<dbReference type="AlphaFoldDB" id="G5NLT8"/>
<dbReference type="Proteomes" id="UP000003532">
    <property type="component" value="Unassembled WGS sequence"/>
</dbReference>
<reference evidence="1 2" key="1">
    <citation type="journal article" date="2011" name="BMC Genomics">
        <title>Genome sequencing reveals diversification of virulence factor content and possible host adaptation in distinct subpopulations of Salmonella enterica.</title>
        <authorList>
            <person name="den Bakker H.C."/>
            <person name="Moreno Switt A.I."/>
            <person name="Govoni G."/>
            <person name="Cummings C.A."/>
            <person name="Ranieri M.L."/>
            <person name="Degoricija L."/>
            <person name="Hoelzer K."/>
            <person name="Rodriguez-Rivera L.D."/>
            <person name="Brown S."/>
            <person name="Bolchacova E."/>
            <person name="Furtado M.R."/>
            <person name="Wiedmann M."/>
        </authorList>
    </citation>
    <scope>NUCLEOTIDE SEQUENCE [LARGE SCALE GENOMIC DNA]</scope>
    <source>
        <strain evidence="1 2">R8-3668</strain>
    </source>
</reference>
<sequence length="58" mass="6554">MILNFRFEALSAIFHSIDALNFRHILRADAVNSLTPLRSIMLLGQPFAKLRQGDASVR</sequence>
<evidence type="ECO:0000313" key="2">
    <source>
        <dbReference type="Proteomes" id="UP000003532"/>
    </source>
</evidence>
<organism evidence="1 2">
    <name type="scientific">Salmonella enterica subsp. enterica serovar Inverness str. R8-3668</name>
    <dbReference type="NCBI Taxonomy" id="913075"/>
    <lineage>
        <taxon>Bacteria</taxon>
        <taxon>Pseudomonadati</taxon>
        <taxon>Pseudomonadota</taxon>
        <taxon>Gammaproteobacteria</taxon>
        <taxon>Enterobacterales</taxon>
        <taxon>Enterobacteriaceae</taxon>
        <taxon>Salmonella</taxon>
    </lineage>
</organism>